<proteinExistence type="predicted"/>
<organism evidence="1 2">
    <name type="scientific">Fusarium culmorum</name>
    <dbReference type="NCBI Taxonomy" id="5516"/>
    <lineage>
        <taxon>Eukaryota</taxon>
        <taxon>Fungi</taxon>
        <taxon>Dikarya</taxon>
        <taxon>Ascomycota</taxon>
        <taxon>Pezizomycotina</taxon>
        <taxon>Sordariomycetes</taxon>
        <taxon>Hypocreomycetidae</taxon>
        <taxon>Hypocreales</taxon>
        <taxon>Nectriaceae</taxon>
        <taxon>Fusarium</taxon>
    </lineage>
</organism>
<dbReference type="EMBL" id="PVEM01000001">
    <property type="protein sequence ID" value="PTD11427.1"/>
    <property type="molecule type" value="Genomic_DNA"/>
</dbReference>
<protein>
    <submittedName>
        <fullName evidence="1">Uncharacterized protein</fullName>
    </submittedName>
</protein>
<name>A0A2T4H6P0_FUSCU</name>
<accession>A0A2T4H6P0</accession>
<keyword evidence="2" id="KW-1185">Reference proteome</keyword>
<comment type="caution">
    <text evidence="1">The sequence shown here is derived from an EMBL/GenBank/DDBJ whole genome shotgun (WGS) entry which is preliminary data.</text>
</comment>
<reference evidence="1 2" key="1">
    <citation type="submission" date="2018-02" db="EMBL/GenBank/DDBJ databases">
        <title>Fusarium culmorum secondary metabolites in fungal-bacterial-plant interactions.</title>
        <authorList>
            <person name="Schmidt R."/>
        </authorList>
    </citation>
    <scope>NUCLEOTIDE SEQUENCE [LARGE SCALE GENOMIC DNA]</scope>
    <source>
        <strain evidence="1 2">PV</strain>
    </source>
</reference>
<gene>
    <name evidence="1" type="ORF">FCULG_00002862</name>
</gene>
<dbReference type="OrthoDB" id="5106693at2759"/>
<dbReference type="Proteomes" id="UP000241587">
    <property type="component" value="Unassembled WGS sequence"/>
</dbReference>
<sequence length="311" mass="34828">MQMISITYEVDRKADIELVLNNPNSQQIVPALYFSKGDNDFDDIEFDNPPCVGRYTVLRPIYNNTTSITPINSEVCMRVSSRKLIRASLMFQAMLQGPWSEAASWPVSIRQINTSEWDATALAIQLLTTTSSARPCMSISETGSMTMKHIKYDVDSGGDAEIVLEGPLNVQGIVPVIPSNHCDYDYDRYNVQSFDNPSLEGRYAVFNVGDTETKEEVIVNVRMRVSSRHLILASSTFRAMLEGPWIENFSHSQSGPAQIMTSDWDPVAQDQSDVVVRRLGLFPRGNHDFDVKDYPQVVQRSRHDAGPPSGN</sequence>
<evidence type="ECO:0000313" key="1">
    <source>
        <dbReference type="EMBL" id="PTD11427.1"/>
    </source>
</evidence>
<dbReference type="AlphaFoldDB" id="A0A2T4H6P0"/>
<evidence type="ECO:0000313" key="2">
    <source>
        <dbReference type="Proteomes" id="UP000241587"/>
    </source>
</evidence>